<sequence length="351" mass="37878">MALSRRARIWLIVLATLAALLLAAAWLVGRLLQTERLTALILDRAGRELGLELSVSEPGDYALRPEPRLVLIGLVVRLPGDDAPLLRAARAELSLPWDTLTGGEAVVTRIGLDAPALDLPALRRWLDTRPASDEPLRLPRLTDGLRIDDGRIDAGGWSLERIALSLPRLVSGEPASLALAARHRSGDLDLPIDLSLRATPRETAAGLALDDLVLHSASPSPLPAFDARGRFEYGDRIRLDLAGELARWPEDWPTLPAPFDARDLPLPFTLAYAGDAALSAPLALTLARDGLRFDARLAVPALLDWLDSEAGSPLPPLTGTLQAPQLVVEDIRLEGVRVEIVEDAPAEDTTQ</sequence>
<dbReference type="EMBL" id="JACHHX010000009">
    <property type="protein sequence ID" value="MBB5015681.1"/>
    <property type="molecule type" value="Genomic_DNA"/>
</dbReference>
<name>A0A7W7Y064_9GAMM</name>
<gene>
    <name evidence="1" type="ORF">HNQ58_001585</name>
</gene>
<comment type="caution">
    <text evidence="1">The sequence shown here is derived from an EMBL/GenBank/DDBJ whole genome shotgun (WGS) entry which is preliminary data.</text>
</comment>
<dbReference type="AlphaFoldDB" id="A0A7W7Y064"/>
<protein>
    <recommendedName>
        <fullName evidence="3">AsmA domain-containing protein</fullName>
    </recommendedName>
</protein>
<proteinExistence type="predicted"/>
<dbReference type="RefSeq" id="WP_183948360.1">
    <property type="nucleotide sequence ID" value="NZ_JACHHX010000009.1"/>
</dbReference>
<dbReference type="Proteomes" id="UP000519004">
    <property type="component" value="Unassembled WGS sequence"/>
</dbReference>
<evidence type="ECO:0008006" key="3">
    <source>
        <dbReference type="Google" id="ProtNLM"/>
    </source>
</evidence>
<keyword evidence="2" id="KW-1185">Reference proteome</keyword>
<evidence type="ECO:0000313" key="1">
    <source>
        <dbReference type="EMBL" id="MBB5015681.1"/>
    </source>
</evidence>
<evidence type="ECO:0000313" key="2">
    <source>
        <dbReference type="Proteomes" id="UP000519004"/>
    </source>
</evidence>
<organism evidence="1 2">
    <name type="scientific">Rehaibacterium terrae</name>
    <dbReference type="NCBI Taxonomy" id="1341696"/>
    <lineage>
        <taxon>Bacteria</taxon>
        <taxon>Pseudomonadati</taxon>
        <taxon>Pseudomonadota</taxon>
        <taxon>Gammaproteobacteria</taxon>
        <taxon>Lysobacterales</taxon>
        <taxon>Lysobacteraceae</taxon>
        <taxon>Rehaibacterium</taxon>
    </lineage>
</organism>
<reference evidence="1 2" key="1">
    <citation type="submission" date="2020-08" db="EMBL/GenBank/DDBJ databases">
        <title>Genomic Encyclopedia of Type Strains, Phase IV (KMG-IV): sequencing the most valuable type-strain genomes for metagenomic binning, comparative biology and taxonomic classification.</title>
        <authorList>
            <person name="Goeker M."/>
        </authorList>
    </citation>
    <scope>NUCLEOTIDE SEQUENCE [LARGE SCALE GENOMIC DNA]</scope>
    <source>
        <strain evidence="1 2">DSM 25897</strain>
    </source>
</reference>
<accession>A0A7W7Y064</accession>